<dbReference type="RefSeq" id="WP_011845157.1">
    <property type="nucleotide sequence ID" value="NZ_CP109831.1"/>
</dbReference>
<reference evidence="1" key="1">
    <citation type="submission" date="2022-10" db="EMBL/GenBank/DDBJ databases">
        <title>Complete genome of Methanoculleus submarinus DSM 15122.</title>
        <authorList>
            <person name="Chen S.-C."/>
            <person name="Lai S.-J."/>
            <person name="You Y.-T."/>
        </authorList>
    </citation>
    <scope>NUCLEOTIDE SEQUENCE</scope>
    <source>
        <strain evidence="1">DSM 15122</strain>
    </source>
</reference>
<dbReference type="Proteomes" id="UP001156196">
    <property type="component" value="Chromosome"/>
</dbReference>
<proteinExistence type="predicted"/>
<dbReference type="Gene3D" id="3.30.300.20">
    <property type="match status" value="1"/>
</dbReference>
<dbReference type="PANTHER" id="PTHR35368:SF1">
    <property type="entry name" value="HYDROPEROXIDE REDUCTASE"/>
    <property type="match status" value="1"/>
</dbReference>
<sequence length="180" mass="18840">MNGRNGVDMERVDALKTVMQGDPAAGRKTLSAITSWNGGAHSTTIARNFAVPADEPAALGGTDRGASPTELMLAALSACIAIGIAYSAAEDGIEVGSIEIDVVGDLDLRGFLNIGDLRPGLAEIRLTVRVDADAPRETIEELVNRGYRRSPVAASLEGRVPVRVCIGREETTLSEPRSGA</sequence>
<dbReference type="InterPro" id="IPR052924">
    <property type="entry name" value="OsmC/Ohr_hydroprdx_reductase"/>
</dbReference>
<evidence type="ECO:0000313" key="2">
    <source>
        <dbReference type="Proteomes" id="UP001156196"/>
    </source>
</evidence>
<dbReference type="GeneID" id="76730406"/>
<dbReference type="PANTHER" id="PTHR35368">
    <property type="entry name" value="HYDROPEROXIDE REDUCTASE"/>
    <property type="match status" value="1"/>
</dbReference>
<organism evidence="1 2">
    <name type="scientific">Methanoculleus submarinus</name>
    <dbReference type="NCBI Taxonomy" id="204050"/>
    <lineage>
        <taxon>Archaea</taxon>
        <taxon>Methanobacteriati</taxon>
        <taxon>Methanobacteriota</taxon>
        <taxon>Stenosarchaea group</taxon>
        <taxon>Methanomicrobia</taxon>
        <taxon>Methanomicrobiales</taxon>
        <taxon>Methanomicrobiaceae</taxon>
        <taxon>Methanoculleus</taxon>
    </lineage>
</organism>
<protein>
    <submittedName>
        <fullName evidence="1">OsmC family protein</fullName>
    </submittedName>
</protein>
<gene>
    <name evidence="1" type="ORF">OH143_05900</name>
</gene>
<keyword evidence="2" id="KW-1185">Reference proteome</keyword>
<name>A0AAX3EBM7_9EURY</name>
<dbReference type="InterPro" id="IPR003718">
    <property type="entry name" value="OsmC/Ohr_fam"/>
</dbReference>
<dbReference type="Pfam" id="PF02566">
    <property type="entry name" value="OsmC"/>
    <property type="match status" value="1"/>
</dbReference>
<dbReference type="EMBL" id="CP109831">
    <property type="protein sequence ID" value="UYU19623.1"/>
    <property type="molecule type" value="Genomic_DNA"/>
</dbReference>
<evidence type="ECO:0000313" key="1">
    <source>
        <dbReference type="EMBL" id="UYU19623.1"/>
    </source>
</evidence>
<dbReference type="GeneID" id="4848350"/>
<accession>A0AAX3EBM7</accession>
<dbReference type="SUPFAM" id="SSF82784">
    <property type="entry name" value="OsmC-like"/>
    <property type="match status" value="1"/>
</dbReference>
<dbReference type="AlphaFoldDB" id="A0AAX3EBM7"/>
<dbReference type="InterPro" id="IPR015946">
    <property type="entry name" value="KH_dom-like_a/b"/>
</dbReference>
<dbReference type="InterPro" id="IPR036102">
    <property type="entry name" value="OsmC/Ohrsf"/>
</dbReference>
<dbReference type="KEGG" id="msum:OH143_05900"/>